<dbReference type="Proteomes" id="UP000095349">
    <property type="component" value="Chromosome"/>
</dbReference>
<gene>
    <name evidence="2" type="ORF">A4G23_04640</name>
</gene>
<keyword evidence="1" id="KW-0472">Membrane</keyword>
<sequence length="119" mass="12268">MADDTGIQDPARARRGGSAPFLFVVVESAVTTLLALSWLVTALAMYLESSTAVPGARVPEGHGGLAWAACGVLGSVGVTWLLRLVPGHVLRHAVDGVAVLRLVAVLVVTAVLFLDLVDG</sequence>
<dbReference type="GeneID" id="33063641"/>
<feature type="transmembrane region" description="Helical" evidence="1">
    <location>
        <begin position="21"/>
        <end position="45"/>
    </location>
</feature>
<feature type="transmembrane region" description="Helical" evidence="1">
    <location>
        <begin position="65"/>
        <end position="85"/>
    </location>
</feature>
<evidence type="ECO:0000256" key="1">
    <source>
        <dbReference type="SAM" id="Phobius"/>
    </source>
</evidence>
<dbReference type="KEGG" id="srn:A4G23_04640"/>
<keyword evidence="1" id="KW-0812">Transmembrane</keyword>
<feature type="transmembrane region" description="Helical" evidence="1">
    <location>
        <begin position="97"/>
        <end position="117"/>
    </location>
</feature>
<dbReference type="EMBL" id="CP017316">
    <property type="protein sequence ID" value="AOT61751.1"/>
    <property type="molecule type" value="Genomic_DNA"/>
</dbReference>
<accession>A0A1D8G8H2</accession>
<name>A0A1D8G8H2_9ACTN</name>
<organism evidence="2 3">
    <name type="scientific">Streptomyces rubrolavendulae</name>
    <dbReference type="NCBI Taxonomy" id="285473"/>
    <lineage>
        <taxon>Bacteria</taxon>
        <taxon>Bacillati</taxon>
        <taxon>Actinomycetota</taxon>
        <taxon>Actinomycetes</taxon>
        <taxon>Kitasatosporales</taxon>
        <taxon>Streptomycetaceae</taxon>
        <taxon>Streptomyces</taxon>
    </lineage>
</organism>
<evidence type="ECO:0000313" key="3">
    <source>
        <dbReference type="Proteomes" id="UP000095349"/>
    </source>
</evidence>
<dbReference type="RefSeq" id="WP_069978605.1">
    <property type="nucleotide sequence ID" value="NZ_CP017316.1"/>
</dbReference>
<keyword evidence="3" id="KW-1185">Reference proteome</keyword>
<reference evidence="2 3" key="1">
    <citation type="submission" date="2016-09" db="EMBL/GenBank/DDBJ databases">
        <title>Streptomyces rubrolavendulae MJM4426 Genome sequencing and assembly.</title>
        <authorList>
            <person name="Kim J.-G."/>
        </authorList>
    </citation>
    <scope>NUCLEOTIDE SEQUENCE [LARGE SCALE GENOMIC DNA]</scope>
    <source>
        <strain evidence="2 3">MJM4426</strain>
    </source>
</reference>
<keyword evidence="1" id="KW-1133">Transmembrane helix</keyword>
<dbReference type="PATRIC" id="fig|285473.5.peg.4890"/>
<proteinExistence type="predicted"/>
<dbReference type="AlphaFoldDB" id="A0A1D8G8H2"/>
<evidence type="ECO:0000313" key="2">
    <source>
        <dbReference type="EMBL" id="AOT61751.1"/>
    </source>
</evidence>
<protein>
    <submittedName>
        <fullName evidence="2">Uncharacterized protein</fullName>
    </submittedName>
</protein>